<protein>
    <submittedName>
        <fullName evidence="1">Uncharacterized protein</fullName>
    </submittedName>
</protein>
<accession>A0A0C9WXP3</accession>
<dbReference type="Proteomes" id="UP000054477">
    <property type="component" value="Unassembled WGS sequence"/>
</dbReference>
<proteinExistence type="predicted"/>
<dbReference type="HOGENOM" id="CLU_2469470_0_0_1"/>
<reference evidence="1 2" key="1">
    <citation type="submission" date="2014-04" db="EMBL/GenBank/DDBJ databases">
        <authorList>
            <consortium name="DOE Joint Genome Institute"/>
            <person name="Kuo A."/>
            <person name="Kohler A."/>
            <person name="Nagy L.G."/>
            <person name="Floudas D."/>
            <person name="Copeland A."/>
            <person name="Barry K.W."/>
            <person name="Cichocki N."/>
            <person name="Veneault-Fourrey C."/>
            <person name="LaButti K."/>
            <person name="Lindquist E.A."/>
            <person name="Lipzen A."/>
            <person name="Lundell T."/>
            <person name="Morin E."/>
            <person name="Murat C."/>
            <person name="Sun H."/>
            <person name="Tunlid A."/>
            <person name="Henrissat B."/>
            <person name="Grigoriev I.V."/>
            <person name="Hibbett D.S."/>
            <person name="Martin F."/>
            <person name="Nordberg H.P."/>
            <person name="Cantor M.N."/>
            <person name="Hua S.X."/>
        </authorList>
    </citation>
    <scope>NUCLEOTIDE SEQUENCE [LARGE SCALE GENOMIC DNA]</scope>
    <source>
        <strain evidence="1 2">LaAM-08-1</strain>
    </source>
</reference>
<dbReference type="AlphaFoldDB" id="A0A0C9WXP3"/>
<organism evidence="1 2">
    <name type="scientific">Laccaria amethystina LaAM-08-1</name>
    <dbReference type="NCBI Taxonomy" id="1095629"/>
    <lineage>
        <taxon>Eukaryota</taxon>
        <taxon>Fungi</taxon>
        <taxon>Dikarya</taxon>
        <taxon>Basidiomycota</taxon>
        <taxon>Agaricomycotina</taxon>
        <taxon>Agaricomycetes</taxon>
        <taxon>Agaricomycetidae</taxon>
        <taxon>Agaricales</taxon>
        <taxon>Agaricineae</taxon>
        <taxon>Hydnangiaceae</taxon>
        <taxon>Laccaria</taxon>
    </lineage>
</organism>
<keyword evidence="2" id="KW-1185">Reference proteome</keyword>
<name>A0A0C9WXP3_9AGAR</name>
<reference evidence="2" key="2">
    <citation type="submission" date="2015-01" db="EMBL/GenBank/DDBJ databases">
        <title>Evolutionary Origins and Diversification of the Mycorrhizal Mutualists.</title>
        <authorList>
            <consortium name="DOE Joint Genome Institute"/>
            <consortium name="Mycorrhizal Genomics Consortium"/>
            <person name="Kohler A."/>
            <person name="Kuo A."/>
            <person name="Nagy L.G."/>
            <person name="Floudas D."/>
            <person name="Copeland A."/>
            <person name="Barry K.W."/>
            <person name="Cichocki N."/>
            <person name="Veneault-Fourrey C."/>
            <person name="LaButti K."/>
            <person name="Lindquist E.A."/>
            <person name="Lipzen A."/>
            <person name="Lundell T."/>
            <person name="Morin E."/>
            <person name="Murat C."/>
            <person name="Riley R."/>
            <person name="Ohm R."/>
            <person name="Sun H."/>
            <person name="Tunlid A."/>
            <person name="Henrissat B."/>
            <person name="Grigoriev I.V."/>
            <person name="Hibbett D.S."/>
            <person name="Martin F."/>
        </authorList>
    </citation>
    <scope>NUCLEOTIDE SEQUENCE [LARGE SCALE GENOMIC DNA]</scope>
    <source>
        <strain evidence="2">LaAM-08-1</strain>
    </source>
</reference>
<evidence type="ECO:0000313" key="1">
    <source>
        <dbReference type="EMBL" id="KIJ90181.1"/>
    </source>
</evidence>
<dbReference type="EMBL" id="KN839259">
    <property type="protein sequence ID" value="KIJ90181.1"/>
    <property type="molecule type" value="Genomic_DNA"/>
</dbReference>
<sequence length="107" mass="12086">MRSKCWLSVYWVTPERQPRRHGIHHNGRLDGAALEKRWEKTKKANVRKFFMQFLDVENAFEGAPYDQIMSSYFKEDVADTSAVPGELGRGRSIGLSPVPIGCGGEMG</sequence>
<gene>
    <name evidence="1" type="ORF">K443DRAFT_686913</name>
</gene>
<evidence type="ECO:0000313" key="2">
    <source>
        <dbReference type="Proteomes" id="UP000054477"/>
    </source>
</evidence>